<dbReference type="Pfam" id="PF01033">
    <property type="entry name" value="Somatomedin_B"/>
    <property type="match status" value="1"/>
</dbReference>
<dbReference type="Gene3D" id="4.10.410.20">
    <property type="match status" value="1"/>
</dbReference>
<proteinExistence type="predicted"/>
<reference evidence="8" key="1">
    <citation type="submission" date="2020-12" db="UniProtKB">
        <authorList>
            <consortium name="WormBaseParasite"/>
        </authorList>
    </citation>
    <scope>IDENTIFICATION</scope>
    <source>
        <strain evidence="8">MHco3</strain>
    </source>
</reference>
<dbReference type="Pfam" id="PF25031">
    <property type="entry name" value="SBSPON_C"/>
    <property type="match status" value="1"/>
</dbReference>
<dbReference type="PANTHER" id="PTHR20920:SF5">
    <property type="entry name" value="SMB DOMAIN-CONTAINING PROTEIN"/>
    <property type="match status" value="1"/>
</dbReference>
<evidence type="ECO:0000256" key="2">
    <source>
        <dbReference type="ARBA" id="ARBA00023157"/>
    </source>
</evidence>
<dbReference type="InterPro" id="IPR036024">
    <property type="entry name" value="Somatomedin_B-like_dom_sf"/>
</dbReference>
<evidence type="ECO:0000256" key="3">
    <source>
        <dbReference type="ARBA" id="ARBA00023180"/>
    </source>
</evidence>
<feature type="chain" id="PRO_5029628077" evidence="5">
    <location>
        <begin position="20"/>
        <end position="427"/>
    </location>
</feature>
<dbReference type="InterPro" id="IPR056801">
    <property type="entry name" value="SBSPON_C"/>
</dbReference>
<dbReference type="PROSITE" id="PS00524">
    <property type="entry name" value="SMB_1"/>
    <property type="match status" value="1"/>
</dbReference>
<dbReference type="PANTHER" id="PTHR20920">
    <property type="entry name" value="RPE-SPONDIN"/>
    <property type="match status" value="1"/>
</dbReference>
<protein>
    <submittedName>
        <fullName evidence="8">SMB domain-containing protein</fullName>
    </submittedName>
</protein>
<dbReference type="SUPFAM" id="SSF82895">
    <property type="entry name" value="TSP-1 type 1 repeat"/>
    <property type="match status" value="1"/>
</dbReference>
<dbReference type="Proteomes" id="UP000025227">
    <property type="component" value="Unplaced"/>
</dbReference>
<organism evidence="7 8">
    <name type="scientific">Haemonchus contortus</name>
    <name type="common">Barber pole worm</name>
    <dbReference type="NCBI Taxonomy" id="6289"/>
    <lineage>
        <taxon>Eukaryota</taxon>
        <taxon>Metazoa</taxon>
        <taxon>Ecdysozoa</taxon>
        <taxon>Nematoda</taxon>
        <taxon>Chromadorea</taxon>
        <taxon>Rhabditida</taxon>
        <taxon>Rhabditina</taxon>
        <taxon>Rhabditomorpha</taxon>
        <taxon>Strongyloidea</taxon>
        <taxon>Trichostrongylidae</taxon>
        <taxon>Haemonchus</taxon>
    </lineage>
</organism>
<dbReference type="AlphaFoldDB" id="A0A7I5E935"/>
<keyword evidence="1 5" id="KW-0732">Signal</keyword>
<evidence type="ECO:0000313" key="8">
    <source>
        <dbReference type="WBParaSite" id="HCON_00079000-00001"/>
    </source>
</evidence>
<dbReference type="InterPro" id="IPR001212">
    <property type="entry name" value="Somatomedin_B_dom"/>
</dbReference>
<feature type="compositionally biased region" description="Basic residues" evidence="4">
    <location>
        <begin position="54"/>
        <end position="64"/>
    </location>
</feature>
<dbReference type="InterPro" id="IPR036383">
    <property type="entry name" value="TSP1_rpt_sf"/>
</dbReference>
<evidence type="ECO:0000256" key="5">
    <source>
        <dbReference type="SAM" id="SignalP"/>
    </source>
</evidence>
<evidence type="ECO:0000259" key="6">
    <source>
        <dbReference type="PROSITE" id="PS50958"/>
    </source>
</evidence>
<dbReference type="WBParaSite" id="HCON_00079000-00001">
    <property type="protein sequence ID" value="HCON_00079000-00001"/>
    <property type="gene ID" value="HCON_00079000"/>
</dbReference>
<keyword evidence="2" id="KW-1015">Disulfide bond</keyword>
<evidence type="ECO:0000256" key="1">
    <source>
        <dbReference type="ARBA" id="ARBA00022729"/>
    </source>
</evidence>
<dbReference type="Gene3D" id="2.20.100.10">
    <property type="entry name" value="Thrombospondin type-1 (TSP1) repeat"/>
    <property type="match status" value="1"/>
</dbReference>
<name>A0A7I5E935_HAECO</name>
<dbReference type="OMA" id="ECQPEAQ"/>
<dbReference type="OrthoDB" id="98591at2759"/>
<evidence type="ECO:0000256" key="4">
    <source>
        <dbReference type="SAM" id="MobiDB-lite"/>
    </source>
</evidence>
<feature type="domain" description="SMB" evidence="6">
    <location>
        <begin position="207"/>
        <end position="231"/>
    </location>
</feature>
<feature type="region of interest" description="Disordered" evidence="4">
    <location>
        <begin position="52"/>
        <end position="73"/>
    </location>
</feature>
<accession>A0A7I5E935</accession>
<dbReference type="InterPro" id="IPR000884">
    <property type="entry name" value="TSP1_rpt"/>
</dbReference>
<dbReference type="SUPFAM" id="SSF90188">
    <property type="entry name" value="Somatomedin B domain"/>
    <property type="match status" value="1"/>
</dbReference>
<keyword evidence="3" id="KW-0325">Glycoprotein</keyword>
<evidence type="ECO:0000313" key="7">
    <source>
        <dbReference type="Proteomes" id="UP000025227"/>
    </source>
</evidence>
<sequence length="427" mass="48827">MFPSAVLIIAAFAIVSIDAGCFQRRMCCSGRNTTCKTLDDGLSHLPTVNPFSQQKHRHRQHKASSKTGPFSPYQTPHYEASGDGYDLVYPDVYEDEHHQRIGKLLFPDIVELEGSGAGDLYSKYAQDSAEQNRVPKMRRRKKKTSPARKITHFLFGYPEGPDEPPEEILRYSILSQHLPLTVSTTSSPDHEHEGPQFMYLEAPPTDCYCDESCLALGDCCSDYTYVCPRRDCRVSEWAEWEQCVPDEGSCGNGIEQRVRQVIDPPARGGKECPALKEMRTCFKQCTIRRSLDDLTTVALIIDYRFNDTRSKMARDNIYWDLPSVYEKLKKASNYCVKYRIGWVNRNCWHKQIKKRLYRGNTICAECQPEATLHRNNGRCASDLEDGEQGFWKLIGPKSCNGIWTRVSRSDNCHCSRDHPELDPFLLV</sequence>
<dbReference type="PROSITE" id="PS50092">
    <property type="entry name" value="TSP1"/>
    <property type="match status" value="1"/>
</dbReference>
<dbReference type="SMART" id="SM00209">
    <property type="entry name" value="TSP1"/>
    <property type="match status" value="1"/>
</dbReference>
<dbReference type="InterPro" id="IPR039942">
    <property type="entry name" value="SBSPO"/>
</dbReference>
<dbReference type="InterPro" id="IPR044004">
    <property type="entry name" value="TSP1_spondin_dom"/>
</dbReference>
<dbReference type="PROSITE" id="PS50958">
    <property type="entry name" value="SMB_2"/>
    <property type="match status" value="1"/>
</dbReference>
<dbReference type="Pfam" id="PF19028">
    <property type="entry name" value="TSP1_spondin"/>
    <property type="match status" value="1"/>
</dbReference>
<keyword evidence="7" id="KW-1185">Reference proteome</keyword>
<feature type="signal peptide" evidence="5">
    <location>
        <begin position="1"/>
        <end position="19"/>
    </location>
</feature>